<evidence type="ECO:0000313" key="2">
    <source>
        <dbReference type="EMBL" id="MCF2871803.1"/>
    </source>
</evidence>
<dbReference type="InterPro" id="IPR047047">
    <property type="entry name" value="GST_Omega-like_C"/>
</dbReference>
<evidence type="ECO:0000259" key="1">
    <source>
        <dbReference type="PROSITE" id="PS50405"/>
    </source>
</evidence>
<dbReference type="InterPro" id="IPR036282">
    <property type="entry name" value="Glutathione-S-Trfase_C_sf"/>
</dbReference>
<proteinExistence type="predicted"/>
<name>A0ABS9D0G3_9RHOB</name>
<comment type="caution">
    <text evidence="2">The sequence shown here is derived from an EMBL/GenBank/DDBJ whole genome shotgun (WGS) entry which is preliminary data.</text>
</comment>
<dbReference type="SFLD" id="SFLDS00019">
    <property type="entry name" value="Glutathione_Transferase_(cytos"/>
    <property type="match status" value="1"/>
</dbReference>
<dbReference type="InterPro" id="IPR040079">
    <property type="entry name" value="Glutathione_S-Trfase"/>
</dbReference>
<sequence length="324" mass="36792">MGQLVDGKWHDVWYDTKSTGGAFKRSTAAFRNWITADGSAGPSGEGGFEAASGRYHLYVSYACPWAHRALVFRKLKGLEDHISISAVHPDMLGDGWTFETDDHGATGDDLFGLPFARDIYLKADPEISGRVTVPILWDKQRETIVSNESSEIIRMFNSAFDGITGNTDDYWPADMRDAIEEVNARIYDTVNNGVYKSGFATTQDAYDAAVVPLFESLDWLEARLGEGRYLMGDHLTEADWRLWTTLVRFDAVYHLHFKCNKKRIVDYPNLWGFTRDLYQVAGVAETVNMNHIVRHYHYSHETINPNRIIPVNPDLDFMEAHGRQ</sequence>
<dbReference type="Pfam" id="PF13410">
    <property type="entry name" value="GST_C_2"/>
    <property type="match status" value="1"/>
</dbReference>
<dbReference type="CDD" id="cd03190">
    <property type="entry name" value="GST_C_Omega_like"/>
    <property type="match status" value="1"/>
</dbReference>
<dbReference type="Pfam" id="PF13409">
    <property type="entry name" value="GST_N_2"/>
    <property type="match status" value="1"/>
</dbReference>
<accession>A0ABS9D0G3</accession>
<dbReference type="RefSeq" id="WP_235226099.1">
    <property type="nucleotide sequence ID" value="NZ_JAKGAQ010000002.1"/>
</dbReference>
<keyword evidence="3" id="KW-1185">Reference proteome</keyword>
<reference evidence="2 3" key="1">
    <citation type="submission" date="2022-01" db="EMBL/GenBank/DDBJ databases">
        <title>Octadecabacter sp. nov., isolated from a marine alga.</title>
        <authorList>
            <person name="Jin M.S."/>
            <person name="Kim H.M."/>
            <person name="Han D.M."/>
            <person name="Jung J.J."/>
            <person name="Jeon C.O."/>
        </authorList>
    </citation>
    <scope>NUCLEOTIDE SEQUENCE [LARGE SCALE GENOMIC DNA]</scope>
    <source>
        <strain evidence="2 3">G9-8</strain>
    </source>
</reference>
<evidence type="ECO:0000313" key="3">
    <source>
        <dbReference type="Proteomes" id="UP001200557"/>
    </source>
</evidence>
<gene>
    <name evidence="2" type="ORF">L0664_12055</name>
</gene>
<dbReference type="InterPro" id="IPR036249">
    <property type="entry name" value="Thioredoxin-like_sf"/>
</dbReference>
<protein>
    <submittedName>
        <fullName evidence="2">Glutathione S-transferase family protein</fullName>
    </submittedName>
</protein>
<dbReference type="PROSITE" id="PS50405">
    <property type="entry name" value="GST_CTER"/>
    <property type="match status" value="1"/>
</dbReference>
<dbReference type="InterPro" id="IPR010987">
    <property type="entry name" value="Glutathione-S-Trfase_C-like"/>
</dbReference>
<dbReference type="InterPro" id="IPR004045">
    <property type="entry name" value="Glutathione_S-Trfase_N"/>
</dbReference>
<dbReference type="SFLD" id="SFLDG01148">
    <property type="entry name" value="Xi_(cytGST)"/>
    <property type="match status" value="1"/>
</dbReference>
<dbReference type="PANTHER" id="PTHR32419">
    <property type="entry name" value="GLUTATHIONYL-HYDROQUINONE REDUCTASE"/>
    <property type="match status" value="1"/>
</dbReference>
<dbReference type="Gene3D" id="3.40.30.10">
    <property type="entry name" value="Glutaredoxin"/>
    <property type="match status" value="1"/>
</dbReference>
<dbReference type="SUPFAM" id="SSF52833">
    <property type="entry name" value="Thioredoxin-like"/>
    <property type="match status" value="1"/>
</dbReference>
<organism evidence="2 3">
    <name type="scientific">Octadecabacter dasysiphoniae</name>
    <dbReference type="NCBI Taxonomy" id="2909341"/>
    <lineage>
        <taxon>Bacteria</taxon>
        <taxon>Pseudomonadati</taxon>
        <taxon>Pseudomonadota</taxon>
        <taxon>Alphaproteobacteria</taxon>
        <taxon>Rhodobacterales</taxon>
        <taxon>Roseobacteraceae</taxon>
        <taxon>Octadecabacter</taxon>
    </lineage>
</organism>
<dbReference type="Proteomes" id="UP001200557">
    <property type="component" value="Unassembled WGS sequence"/>
</dbReference>
<feature type="domain" description="GST C-terminal" evidence="1">
    <location>
        <begin position="168"/>
        <end position="296"/>
    </location>
</feature>
<dbReference type="SFLD" id="SFLDG01206">
    <property type="entry name" value="Xi.1"/>
    <property type="match status" value="1"/>
</dbReference>
<dbReference type="Gene3D" id="1.20.1050.10">
    <property type="match status" value="1"/>
</dbReference>
<dbReference type="SUPFAM" id="SSF47616">
    <property type="entry name" value="GST C-terminal domain-like"/>
    <property type="match status" value="1"/>
</dbReference>
<dbReference type="InterPro" id="IPR016639">
    <property type="entry name" value="GST_Omega/GSH"/>
</dbReference>
<dbReference type="PIRSF" id="PIRSF015753">
    <property type="entry name" value="GST"/>
    <property type="match status" value="1"/>
</dbReference>
<dbReference type="PANTHER" id="PTHR32419:SF6">
    <property type="entry name" value="GLUTATHIONE S-TRANSFERASE OMEGA-LIKE 1-RELATED"/>
    <property type="match status" value="1"/>
</dbReference>
<dbReference type="EMBL" id="JAKGAQ010000002">
    <property type="protein sequence ID" value="MCF2871803.1"/>
    <property type="molecule type" value="Genomic_DNA"/>
</dbReference>